<feature type="chain" id="PRO_5038552710" evidence="7">
    <location>
        <begin position="19"/>
        <end position="319"/>
    </location>
</feature>
<proteinExistence type="predicted"/>
<dbReference type="InterPro" id="IPR025971">
    <property type="entry name" value="LppP/LprE"/>
</dbReference>
<dbReference type="Pfam" id="PF14041">
    <property type="entry name" value="Lipoprotein_21"/>
    <property type="match status" value="1"/>
</dbReference>
<keyword evidence="9" id="KW-1185">Reference proteome</keyword>
<keyword evidence="2 7" id="KW-0732">Signal</keyword>
<feature type="region of interest" description="Disordered" evidence="6">
    <location>
        <begin position="203"/>
        <end position="223"/>
    </location>
</feature>
<dbReference type="OrthoDB" id="4427395at2"/>
<protein>
    <submittedName>
        <fullName evidence="8">LppP/LprE lipoprotein</fullName>
    </submittedName>
</protein>
<dbReference type="STRING" id="1344003.SAMN05445060_2123"/>
<evidence type="ECO:0000256" key="3">
    <source>
        <dbReference type="ARBA" id="ARBA00023136"/>
    </source>
</evidence>
<accession>A0A1N7FJJ0</accession>
<evidence type="ECO:0000313" key="9">
    <source>
        <dbReference type="Proteomes" id="UP000186218"/>
    </source>
</evidence>
<evidence type="ECO:0000256" key="5">
    <source>
        <dbReference type="ARBA" id="ARBA00023288"/>
    </source>
</evidence>
<dbReference type="Proteomes" id="UP000186218">
    <property type="component" value="Unassembled WGS sequence"/>
</dbReference>
<feature type="region of interest" description="Disordered" evidence="6">
    <location>
        <begin position="23"/>
        <end position="74"/>
    </location>
</feature>
<feature type="signal peptide" evidence="7">
    <location>
        <begin position="1"/>
        <end position="18"/>
    </location>
</feature>
<reference evidence="8 9" key="1">
    <citation type="submission" date="2017-01" db="EMBL/GenBank/DDBJ databases">
        <authorList>
            <person name="Mah S.A."/>
            <person name="Swanson W.J."/>
            <person name="Moy G.W."/>
            <person name="Vacquier V.D."/>
        </authorList>
    </citation>
    <scope>NUCLEOTIDE SEQUENCE [LARGE SCALE GENOMIC DNA]</scope>
    <source>
        <strain evidence="8 9">CPCC 203464</strain>
    </source>
</reference>
<sequence length="319" mass="32165">MKFSKHAAWIVLVTGLMAGCANQTGSSPSDTSTVTRPATTSTGSAGSGSGVTGQPVDDAGSSGGSAAASGGGRCVDPQSSVVQNALASLPSFQGHGFVAGDSLDSRIGSCPQLTWVVADLAGGTGSSPQRVLFFGANGYLGPATDRDTAFTSVVDTGANGVAVQYKWLDNGDVTANPTGGPVVVRYSLKNGTVVADRDVPAEVFGGGGATGGTTDPTTPADTTTTVTDPAPCGTGDNATLQAVYEAHFGDAIAPPFTFRVRDCDGDWAIASVTADSDAYQGERALFRYSGEAWQAVTRGTGFRCRALGVPDSTADRLEC</sequence>
<keyword evidence="5 8" id="KW-0449">Lipoprotein</keyword>
<dbReference type="RefSeq" id="WP_143690299.1">
    <property type="nucleotide sequence ID" value="NZ_FTNT01000005.1"/>
</dbReference>
<gene>
    <name evidence="8" type="ORF">SAMN05445060_2123</name>
</gene>
<evidence type="ECO:0000256" key="7">
    <source>
        <dbReference type="SAM" id="SignalP"/>
    </source>
</evidence>
<organism evidence="8 9">
    <name type="scientific">Williamsia sterculiae</name>
    <dbReference type="NCBI Taxonomy" id="1344003"/>
    <lineage>
        <taxon>Bacteria</taxon>
        <taxon>Bacillati</taxon>
        <taxon>Actinomycetota</taxon>
        <taxon>Actinomycetes</taxon>
        <taxon>Mycobacteriales</taxon>
        <taxon>Nocardiaceae</taxon>
        <taxon>Williamsia</taxon>
    </lineage>
</organism>
<feature type="compositionally biased region" description="Low complexity" evidence="6">
    <location>
        <begin position="29"/>
        <end position="44"/>
    </location>
</feature>
<dbReference type="AlphaFoldDB" id="A0A1N7FJJ0"/>
<feature type="compositionally biased region" description="Low complexity" evidence="6">
    <location>
        <begin position="212"/>
        <end position="223"/>
    </location>
</feature>
<evidence type="ECO:0000256" key="6">
    <source>
        <dbReference type="SAM" id="MobiDB-lite"/>
    </source>
</evidence>
<keyword evidence="1" id="KW-1003">Cell membrane</keyword>
<dbReference type="PROSITE" id="PS51257">
    <property type="entry name" value="PROKAR_LIPOPROTEIN"/>
    <property type="match status" value="1"/>
</dbReference>
<evidence type="ECO:0000256" key="1">
    <source>
        <dbReference type="ARBA" id="ARBA00022475"/>
    </source>
</evidence>
<dbReference type="EMBL" id="FTNT01000005">
    <property type="protein sequence ID" value="SIS00444.1"/>
    <property type="molecule type" value="Genomic_DNA"/>
</dbReference>
<keyword evidence="3" id="KW-0472">Membrane</keyword>
<evidence type="ECO:0000256" key="4">
    <source>
        <dbReference type="ARBA" id="ARBA00023139"/>
    </source>
</evidence>
<name>A0A1N7FJJ0_9NOCA</name>
<evidence type="ECO:0000313" key="8">
    <source>
        <dbReference type="EMBL" id="SIS00444.1"/>
    </source>
</evidence>
<evidence type="ECO:0000256" key="2">
    <source>
        <dbReference type="ARBA" id="ARBA00022729"/>
    </source>
</evidence>
<keyword evidence="4" id="KW-0564">Palmitate</keyword>